<evidence type="ECO:0000256" key="1">
    <source>
        <dbReference type="ARBA" id="ARBA00022679"/>
    </source>
</evidence>
<dbReference type="InterPro" id="IPR050832">
    <property type="entry name" value="Bact_Acetyltransf"/>
</dbReference>
<protein>
    <recommendedName>
        <fullName evidence="3">N-acetyltransferase domain-containing protein</fullName>
    </recommendedName>
</protein>
<dbReference type="PROSITE" id="PS51186">
    <property type="entry name" value="GNAT"/>
    <property type="match status" value="1"/>
</dbReference>
<evidence type="ECO:0000313" key="5">
    <source>
        <dbReference type="Proteomes" id="UP001500888"/>
    </source>
</evidence>
<dbReference type="CDD" id="cd04301">
    <property type="entry name" value="NAT_SF"/>
    <property type="match status" value="1"/>
</dbReference>
<dbReference type="Pfam" id="PF13508">
    <property type="entry name" value="Acetyltransf_7"/>
    <property type="match status" value="1"/>
</dbReference>
<evidence type="ECO:0000256" key="2">
    <source>
        <dbReference type="ARBA" id="ARBA00023315"/>
    </source>
</evidence>
<reference evidence="5" key="1">
    <citation type="journal article" date="2019" name="Int. J. Syst. Evol. Microbiol.">
        <title>The Global Catalogue of Microorganisms (GCM) 10K type strain sequencing project: providing services to taxonomists for standard genome sequencing and annotation.</title>
        <authorList>
            <consortium name="The Broad Institute Genomics Platform"/>
            <consortium name="The Broad Institute Genome Sequencing Center for Infectious Disease"/>
            <person name="Wu L."/>
            <person name="Ma J."/>
        </authorList>
    </citation>
    <scope>NUCLEOTIDE SEQUENCE [LARGE SCALE GENOMIC DNA]</scope>
    <source>
        <strain evidence="5">JCM 16908</strain>
    </source>
</reference>
<sequence length="156" mass="17882">MTDYTIRLATVDDAAVLARLRWRFQVEDDGEARRDEEAFLSDCERWLRDRLTGSWLIWVAEAGGEICGHVFLNRVEKVPKPAGGADELGYVTNFYVVPQWRNRGVGRALLDEMREHARVRSMDTLVVWPSERSAPLYARAGFQPPLELLEFPIHPA</sequence>
<dbReference type="Proteomes" id="UP001500888">
    <property type="component" value="Unassembled WGS sequence"/>
</dbReference>
<dbReference type="Gene3D" id="3.40.630.30">
    <property type="match status" value="1"/>
</dbReference>
<dbReference type="EMBL" id="BAAAZR010000027">
    <property type="protein sequence ID" value="GAA3828382.1"/>
    <property type="molecule type" value="Genomic_DNA"/>
</dbReference>
<dbReference type="PANTHER" id="PTHR43877:SF1">
    <property type="entry name" value="ACETYLTRANSFERASE"/>
    <property type="match status" value="1"/>
</dbReference>
<dbReference type="InterPro" id="IPR000182">
    <property type="entry name" value="GNAT_dom"/>
</dbReference>
<accession>A0ABP7IVZ1</accession>
<evidence type="ECO:0000259" key="3">
    <source>
        <dbReference type="PROSITE" id="PS51186"/>
    </source>
</evidence>
<keyword evidence="5" id="KW-1185">Reference proteome</keyword>
<dbReference type="SUPFAM" id="SSF55729">
    <property type="entry name" value="Acyl-CoA N-acyltransferases (Nat)"/>
    <property type="match status" value="1"/>
</dbReference>
<keyword evidence="1" id="KW-0808">Transferase</keyword>
<dbReference type="PANTHER" id="PTHR43877">
    <property type="entry name" value="AMINOALKYLPHOSPHONATE N-ACETYLTRANSFERASE-RELATED-RELATED"/>
    <property type="match status" value="1"/>
</dbReference>
<keyword evidence="2" id="KW-0012">Acyltransferase</keyword>
<evidence type="ECO:0000313" key="4">
    <source>
        <dbReference type="EMBL" id="GAA3828382.1"/>
    </source>
</evidence>
<dbReference type="RefSeq" id="WP_344946675.1">
    <property type="nucleotide sequence ID" value="NZ_BAAAZR010000027.1"/>
</dbReference>
<comment type="caution">
    <text evidence="4">The sequence shown here is derived from an EMBL/GenBank/DDBJ whole genome shotgun (WGS) entry which is preliminary data.</text>
</comment>
<feature type="domain" description="N-acetyltransferase" evidence="3">
    <location>
        <begin position="4"/>
        <end position="156"/>
    </location>
</feature>
<name>A0ABP7IVZ1_9ACTN</name>
<dbReference type="InterPro" id="IPR016181">
    <property type="entry name" value="Acyl_CoA_acyltransferase"/>
</dbReference>
<organism evidence="4 5">
    <name type="scientific">Sphaerisporangium flaviroseum</name>
    <dbReference type="NCBI Taxonomy" id="509199"/>
    <lineage>
        <taxon>Bacteria</taxon>
        <taxon>Bacillati</taxon>
        <taxon>Actinomycetota</taxon>
        <taxon>Actinomycetes</taxon>
        <taxon>Streptosporangiales</taxon>
        <taxon>Streptosporangiaceae</taxon>
        <taxon>Sphaerisporangium</taxon>
    </lineage>
</organism>
<gene>
    <name evidence="4" type="ORF">GCM10022226_56510</name>
</gene>
<proteinExistence type="predicted"/>